<dbReference type="Pfam" id="PF17203">
    <property type="entry name" value="sCache_3_2"/>
    <property type="match status" value="1"/>
</dbReference>
<dbReference type="Pfam" id="PF02518">
    <property type="entry name" value="HATPase_c"/>
    <property type="match status" value="1"/>
</dbReference>
<evidence type="ECO:0000256" key="4">
    <source>
        <dbReference type="ARBA" id="ARBA00022475"/>
    </source>
</evidence>
<dbReference type="GO" id="GO:0005524">
    <property type="term" value="F:ATP binding"/>
    <property type="evidence" value="ECO:0007669"/>
    <property type="project" value="UniProtKB-KW"/>
</dbReference>
<dbReference type="SUPFAM" id="SSF103190">
    <property type="entry name" value="Sensory domain-like"/>
    <property type="match status" value="1"/>
</dbReference>
<dbReference type="EMBL" id="JABJWZ010000007">
    <property type="protein sequence ID" value="MBB1252107.1"/>
    <property type="molecule type" value="Genomic_DNA"/>
</dbReference>
<keyword evidence="13 14" id="KW-0472">Membrane</keyword>
<evidence type="ECO:0000256" key="10">
    <source>
        <dbReference type="ARBA" id="ARBA00022840"/>
    </source>
</evidence>
<dbReference type="InterPro" id="IPR005467">
    <property type="entry name" value="His_kinase_dom"/>
</dbReference>
<dbReference type="SUPFAM" id="SSF55890">
    <property type="entry name" value="Sporulation response regulatory protein Spo0B"/>
    <property type="match status" value="1"/>
</dbReference>
<feature type="domain" description="Histidine kinase" evidence="15">
    <location>
        <begin position="331"/>
        <end position="533"/>
    </location>
</feature>
<dbReference type="Proteomes" id="UP000525686">
    <property type="component" value="Unassembled WGS sequence"/>
</dbReference>
<dbReference type="GO" id="GO:0005886">
    <property type="term" value="C:plasma membrane"/>
    <property type="evidence" value="ECO:0007669"/>
    <property type="project" value="UniProtKB-SubCell"/>
</dbReference>
<evidence type="ECO:0000256" key="8">
    <source>
        <dbReference type="ARBA" id="ARBA00022741"/>
    </source>
</evidence>
<evidence type="ECO:0000256" key="12">
    <source>
        <dbReference type="ARBA" id="ARBA00023012"/>
    </source>
</evidence>
<keyword evidence="10" id="KW-0067">ATP-binding</keyword>
<dbReference type="PROSITE" id="PS50109">
    <property type="entry name" value="HIS_KIN"/>
    <property type="match status" value="1"/>
</dbReference>
<dbReference type="InterPro" id="IPR004358">
    <property type="entry name" value="Sig_transdc_His_kin-like_C"/>
</dbReference>
<organism evidence="16 17">
    <name type="scientific">Streptomyces alkaliterrae</name>
    <dbReference type="NCBI Taxonomy" id="2213162"/>
    <lineage>
        <taxon>Bacteria</taxon>
        <taxon>Bacillati</taxon>
        <taxon>Actinomycetota</taxon>
        <taxon>Actinomycetes</taxon>
        <taxon>Kitasatosporales</taxon>
        <taxon>Streptomycetaceae</taxon>
        <taxon>Streptomyces</taxon>
    </lineage>
</organism>
<dbReference type="PANTHER" id="PTHR43547:SF10">
    <property type="entry name" value="SENSOR HISTIDINE KINASE DCUS"/>
    <property type="match status" value="1"/>
</dbReference>
<evidence type="ECO:0000256" key="13">
    <source>
        <dbReference type="ARBA" id="ARBA00023136"/>
    </source>
</evidence>
<evidence type="ECO:0000259" key="15">
    <source>
        <dbReference type="PROSITE" id="PS50109"/>
    </source>
</evidence>
<name>A0A7W3WGT9_9ACTN</name>
<dbReference type="InterPro" id="IPR036890">
    <property type="entry name" value="HATPase_C_sf"/>
</dbReference>
<dbReference type="EC" id="2.7.13.3" evidence="3"/>
<evidence type="ECO:0000256" key="11">
    <source>
        <dbReference type="ARBA" id="ARBA00022989"/>
    </source>
</evidence>
<protein>
    <recommendedName>
        <fullName evidence="3">histidine kinase</fullName>
        <ecNumber evidence="3">2.7.13.3</ecNumber>
    </recommendedName>
</protein>
<dbReference type="AlphaFoldDB" id="A0A7W3WGT9"/>
<comment type="subcellular location">
    <subcellularLocation>
        <location evidence="2">Cell membrane</location>
        <topology evidence="2">Multi-pass membrane protein</topology>
    </subcellularLocation>
</comment>
<dbReference type="Gene3D" id="3.30.450.20">
    <property type="entry name" value="PAS domain"/>
    <property type="match status" value="2"/>
</dbReference>
<evidence type="ECO:0000313" key="17">
    <source>
        <dbReference type="Proteomes" id="UP000525686"/>
    </source>
</evidence>
<accession>A0A7W3WGT9</accession>
<evidence type="ECO:0000256" key="1">
    <source>
        <dbReference type="ARBA" id="ARBA00000085"/>
    </source>
</evidence>
<sequence>MRTRLSLARQLFLLQLVVIALLVGSGALLVVGEARRDTQADAEHRATTLATALAELPEVRAAFAEDDPGVTLQPMAESVRRATGTDFIVFMATDRTRYSHPNPDRVGERFLGTIEPALAGGRVVETYKGTLGPSARVVVPVRADGGRVRGLLAVGILQEQIGAELRRRLPPVAGVSAAALVAAAAGSWLISRRLRRQTLGLGAAEITRLYESHDAVLRNVHEGLLIVDPRGRLTLANHEGRRLLALPEHPEDRPVAELGVGEPLAGMLTSGEPVRDRLCVYGDRVLVVNQERIVRYGRTLGTVTTLRDHTDIEALAGELDSVRGFAEALRSQAHESANRLHTVVTMIELGNPERAVEFATVELASAQQLADRLTDEVEEPALAALLLGKAAQAAEKGIELTVTEETAVTAVDEPAFAARDLVTLVGNLVDNAIDAALAGEPPRRVSVTARTEPDGTLLVRVGDSGRGVDSAHLEAIFDRGWSTKRPAESDRGGGRGLGLALVRQVINRYDGEVAVTSGEDGGAVFTVRLRPRAHDKRGGVP</sequence>
<dbReference type="PRINTS" id="PR00344">
    <property type="entry name" value="BCTRLSENSOR"/>
</dbReference>
<reference evidence="17" key="1">
    <citation type="submission" date="2020-05" db="EMBL/GenBank/DDBJ databases">
        <title>Classification of alakaliphilic streptomycetes isolated from an alkaline soil next to Lonar Crater, India and a proposal for the recognition of Streptomyces alkaliterrae sp. nov.</title>
        <authorList>
            <person name="Golinska P."/>
        </authorList>
    </citation>
    <scope>NUCLEOTIDE SEQUENCE [LARGE SCALE GENOMIC DNA]</scope>
    <source>
        <strain evidence="17">OF3</strain>
    </source>
</reference>
<evidence type="ECO:0000256" key="3">
    <source>
        <dbReference type="ARBA" id="ARBA00012438"/>
    </source>
</evidence>
<feature type="transmembrane region" description="Helical" evidence="14">
    <location>
        <begin position="169"/>
        <end position="190"/>
    </location>
</feature>
<evidence type="ECO:0000256" key="6">
    <source>
        <dbReference type="ARBA" id="ARBA00022679"/>
    </source>
</evidence>
<keyword evidence="8" id="KW-0547">Nucleotide-binding</keyword>
<keyword evidence="6" id="KW-0808">Transferase</keyword>
<evidence type="ECO:0000313" key="16">
    <source>
        <dbReference type="EMBL" id="MBB1252107.1"/>
    </source>
</evidence>
<evidence type="ECO:0000256" key="5">
    <source>
        <dbReference type="ARBA" id="ARBA00022553"/>
    </source>
</evidence>
<proteinExistence type="predicted"/>
<dbReference type="RefSeq" id="WP_181353281.1">
    <property type="nucleotide sequence ID" value="NZ_JABJWZ010000007.1"/>
</dbReference>
<keyword evidence="7 14" id="KW-0812">Transmembrane</keyword>
<keyword evidence="11 14" id="KW-1133">Transmembrane helix</keyword>
<keyword evidence="5" id="KW-0597">Phosphoprotein</keyword>
<gene>
    <name evidence="16" type="ORF">H3146_01815</name>
</gene>
<keyword evidence="12" id="KW-0902">Two-component regulatory system</keyword>
<dbReference type="InterPro" id="IPR033463">
    <property type="entry name" value="sCache_3"/>
</dbReference>
<evidence type="ECO:0000256" key="9">
    <source>
        <dbReference type="ARBA" id="ARBA00022777"/>
    </source>
</evidence>
<comment type="catalytic activity">
    <reaction evidence="1">
        <text>ATP + protein L-histidine = ADP + protein N-phospho-L-histidine.</text>
        <dbReference type="EC" id="2.7.13.3"/>
    </reaction>
</comment>
<dbReference type="SUPFAM" id="SSF55874">
    <property type="entry name" value="ATPase domain of HSP90 chaperone/DNA topoisomerase II/histidine kinase"/>
    <property type="match status" value="1"/>
</dbReference>
<dbReference type="InterPro" id="IPR029151">
    <property type="entry name" value="Sensor-like_sf"/>
</dbReference>
<dbReference type="InterPro" id="IPR016120">
    <property type="entry name" value="Sig_transdc_His_kin_SpoOB"/>
</dbReference>
<dbReference type="PANTHER" id="PTHR43547">
    <property type="entry name" value="TWO-COMPONENT HISTIDINE KINASE"/>
    <property type="match status" value="1"/>
</dbReference>
<keyword evidence="9 16" id="KW-0418">Kinase</keyword>
<evidence type="ECO:0000256" key="7">
    <source>
        <dbReference type="ARBA" id="ARBA00022692"/>
    </source>
</evidence>
<evidence type="ECO:0000256" key="14">
    <source>
        <dbReference type="SAM" id="Phobius"/>
    </source>
</evidence>
<evidence type="ECO:0000256" key="2">
    <source>
        <dbReference type="ARBA" id="ARBA00004651"/>
    </source>
</evidence>
<dbReference type="Gene3D" id="3.30.565.10">
    <property type="entry name" value="Histidine kinase-like ATPase, C-terminal domain"/>
    <property type="match status" value="1"/>
</dbReference>
<dbReference type="GO" id="GO:0000155">
    <property type="term" value="F:phosphorelay sensor kinase activity"/>
    <property type="evidence" value="ECO:0007669"/>
    <property type="project" value="InterPro"/>
</dbReference>
<keyword evidence="4" id="KW-1003">Cell membrane</keyword>
<comment type="caution">
    <text evidence="16">The sequence shown here is derived from an EMBL/GenBank/DDBJ whole genome shotgun (WGS) entry which is preliminary data.</text>
</comment>
<dbReference type="SMART" id="SM00387">
    <property type="entry name" value="HATPase_c"/>
    <property type="match status" value="1"/>
</dbReference>
<dbReference type="InterPro" id="IPR003594">
    <property type="entry name" value="HATPase_dom"/>
</dbReference>